<feature type="compositionally biased region" description="Low complexity" evidence="1">
    <location>
        <begin position="35"/>
        <end position="48"/>
    </location>
</feature>
<feature type="region of interest" description="Disordered" evidence="1">
    <location>
        <begin position="1"/>
        <end position="123"/>
    </location>
</feature>
<feature type="compositionally biased region" description="Low complexity" evidence="1">
    <location>
        <begin position="90"/>
        <end position="104"/>
    </location>
</feature>
<evidence type="ECO:0000256" key="1">
    <source>
        <dbReference type="SAM" id="MobiDB-lite"/>
    </source>
</evidence>
<proteinExistence type="predicted"/>
<gene>
    <name evidence="2" type="ORF">BU14_0187s0012</name>
</gene>
<evidence type="ECO:0000313" key="2">
    <source>
        <dbReference type="EMBL" id="OSX76532.1"/>
    </source>
</evidence>
<sequence>MRATAASLGGCSCPRPPPADQPPAFSRWPAPPPHGTSLSGASGGTACASRRRRDTTAASLSCVSARSSPYAWPTIPKPSALSKQRGSAASCRPTRTCGRRTCGTPRGGGCSSGGSPRSSPAGG</sequence>
<keyword evidence="3" id="KW-1185">Reference proteome</keyword>
<reference evidence="2 3" key="1">
    <citation type="submission" date="2017-03" db="EMBL/GenBank/DDBJ databases">
        <title>WGS assembly of Porphyra umbilicalis.</title>
        <authorList>
            <person name="Brawley S.H."/>
            <person name="Blouin N.A."/>
            <person name="Ficko-Blean E."/>
            <person name="Wheeler G.L."/>
            <person name="Lohr M."/>
            <person name="Goodson H.V."/>
            <person name="Jenkins J.W."/>
            <person name="Blaby-Haas C.E."/>
            <person name="Helliwell K.E."/>
            <person name="Chan C."/>
            <person name="Marriage T."/>
            <person name="Bhattacharya D."/>
            <person name="Klein A.S."/>
            <person name="Badis Y."/>
            <person name="Brodie J."/>
            <person name="Cao Y."/>
            <person name="Collen J."/>
            <person name="Dittami S.M."/>
            <person name="Gachon C.M."/>
            <person name="Green B.R."/>
            <person name="Karpowicz S."/>
            <person name="Kim J.W."/>
            <person name="Kudahl U."/>
            <person name="Lin S."/>
            <person name="Michel G."/>
            <person name="Mittag M."/>
            <person name="Olson B.J."/>
            <person name="Pangilinan J."/>
            <person name="Peng Y."/>
            <person name="Qiu H."/>
            <person name="Shu S."/>
            <person name="Singer J.T."/>
            <person name="Smith A.G."/>
            <person name="Sprecher B.N."/>
            <person name="Wagner V."/>
            <person name="Wang W."/>
            <person name="Wang Z.-Y."/>
            <person name="Yan J."/>
            <person name="Yarish C."/>
            <person name="Zoeuner-Riek S."/>
            <person name="Zhuang Y."/>
            <person name="Zou Y."/>
            <person name="Lindquist E.A."/>
            <person name="Grimwood J."/>
            <person name="Barry K."/>
            <person name="Rokhsar D.S."/>
            <person name="Schmutz J."/>
            <person name="Stiller J.W."/>
            <person name="Grossman A.R."/>
            <person name="Prochnik S.E."/>
        </authorList>
    </citation>
    <scope>NUCLEOTIDE SEQUENCE [LARGE SCALE GENOMIC DNA]</scope>
    <source>
        <strain evidence="2">4086291</strain>
    </source>
</reference>
<organism evidence="2 3">
    <name type="scientific">Porphyra umbilicalis</name>
    <name type="common">Purple laver</name>
    <name type="synonym">Red alga</name>
    <dbReference type="NCBI Taxonomy" id="2786"/>
    <lineage>
        <taxon>Eukaryota</taxon>
        <taxon>Rhodophyta</taxon>
        <taxon>Bangiophyceae</taxon>
        <taxon>Bangiales</taxon>
        <taxon>Bangiaceae</taxon>
        <taxon>Porphyra</taxon>
    </lineage>
</organism>
<protein>
    <submittedName>
        <fullName evidence="2">Uncharacterized protein</fullName>
    </submittedName>
</protein>
<dbReference type="AlphaFoldDB" id="A0A1X6P6M1"/>
<accession>A0A1X6P6M1</accession>
<evidence type="ECO:0000313" key="3">
    <source>
        <dbReference type="Proteomes" id="UP000218209"/>
    </source>
</evidence>
<dbReference type="EMBL" id="KV918863">
    <property type="protein sequence ID" value="OSX76532.1"/>
    <property type="molecule type" value="Genomic_DNA"/>
</dbReference>
<feature type="compositionally biased region" description="Low complexity" evidence="1">
    <location>
        <begin position="113"/>
        <end position="123"/>
    </location>
</feature>
<dbReference type="Proteomes" id="UP000218209">
    <property type="component" value="Unassembled WGS sequence"/>
</dbReference>
<name>A0A1X6P6M1_PORUM</name>